<proteinExistence type="predicted"/>
<name>A0A937DAN5_9FLAO</name>
<dbReference type="GO" id="GO:0031177">
    <property type="term" value="F:phosphopantetheine binding"/>
    <property type="evidence" value="ECO:0007669"/>
    <property type="project" value="TreeGrafter"/>
</dbReference>
<dbReference type="RefSeq" id="WP_236669199.1">
    <property type="nucleotide sequence ID" value="NZ_JAERQJ010000028.1"/>
</dbReference>
<dbReference type="PANTHER" id="PTHR45527:SF1">
    <property type="entry name" value="FATTY ACID SYNTHASE"/>
    <property type="match status" value="1"/>
</dbReference>
<dbReference type="SUPFAM" id="SSF56801">
    <property type="entry name" value="Acetyl-CoA synthetase-like"/>
    <property type="match status" value="1"/>
</dbReference>
<organism evidence="5 6">
    <name type="scientific">Aquimarina mytili</name>
    <dbReference type="NCBI Taxonomy" id="874423"/>
    <lineage>
        <taxon>Bacteria</taxon>
        <taxon>Pseudomonadati</taxon>
        <taxon>Bacteroidota</taxon>
        <taxon>Flavobacteriia</taxon>
        <taxon>Flavobacteriales</taxon>
        <taxon>Flavobacteriaceae</taxon>
        <taxon>Aquimarina</taxon>
    </lineage>
</organism>
<comment type="caution">
    <text evidence="5">The sequence shown here is derived from an EMBL/GenBank/DDBJ whole genome shotgun (WGS) entry which is preliminary data.</text>
</comment>
<evidence type="ECO:0000259" key="4">
    <source>
        <dbReference type="PROSITE" id="PS50075"/>
    </source>
</evidence>
<dbReference type="FunFam" id="1.10.1200.10:FF:000005">
    <property type="entry name" value="Nonribosomal peptide synthetase 1"/>
    <property type="match status" value="1"/>
</dbReference>
<keyword evidence="2" id="KW-0596">Phosphopantetheine</keyword>
<feature type="domain" description="Carrier" evidence="4">
    <location>
        <begin position="56"/>
        <end position="133"/>
    </location>
</feature>
<dbReference type="InterPro" id="IPR036736">
    <property type="entry name" value="ACP-like_sf"/>
</dbReference>
<dbReference type="Gene3D" id="3.30.300.30">
    <property type="match status" value="1"/>
</dbReference>
<keyword evidence="3" id="KW-0597">Phosphoprotein</keyword>
<evidence type="ECO:0000313" key="5">
    <source>
        <dbReference type="EMBL" id="MBL0686185.1"/>
    </source>
</evidence>
<reference evidence="5" key="1">
    <citation type="submission" date="2021-01" db="EMBL/GenBank/DDBJ databases">
        <authorList>
            <person name="Zhong Y.L."/>
        </authorList>
    </citation>
    <scope>NUCLEOTIDE SEQUENCE</scope>
    <source>
        <strain evidence="5">KCTC 23302</strain>
    </source>
</reference>
<dbReference type="PROSITE" id="PS50075">
    <property type="entry name" value="CARRIER"/>
    <property type="match status" value="1"/>
</dbReference>
<dbReference type="GO" id="GO:0044550">
    <property type="term" value="P:secondary metabolite biosynthetic process"/>
    <property type="evidence" value="ECO:0007669"/>
    <property type="project" value="TreeGrafter"/>
</dbReference>
<dbReference type="EMBL" id="JAERQJ010000028">
    <property type="protein sequence ID" value="MBL0686185.1"/>
    <property type="molecule type" value="Genomic_DNA"/>
</dbReference>
<dbReference type="AlphaFoldDB" id="A0A937DAN5"/>
<dbReference type="InterPro" id="IPR045851">
    <property type="entry name" value="AMP-bd_C_sf"/>
</dbReference>
<dbReference type="GO" id="GO:0005737">
    <property type="term" value="C:cytoplasm"/>
    <property type="evidence" value="ECO:0007669"/>
    <property type="project" value="TreeGrafter"/>
</dbReference>
<gene>
    <name evidence="5" type="ORF">JJQ60_21855</name>
</gene>
<dbReference type="InterPro" id="IPR009081">
    <property type="entry name" value="PP-bd_ACP"/>
</dbReference>
<evidence type="ECO:0000313" key="6">
    <source>
        <dbReference type="Proteomes" id="UP000651057"/>
    </source>
</evidence>
<dbReference type="Pfam" id="PF00550">
    <property type="entry name" value="PP-binding"/>
    <property type="match status" value="1"/>
</dbReference>
<evidence type="ECO:0000256" key="2">
    <source>
        <dbReference type="ARBA" id="ARBA00022450"/>
    </source>
</evidence>
<keyword evidence="6" id="KW-1185">Reference proteome</keyword>
<dbReference type="PANTHER" id="PTHR45527">
    <property type="entry name" value="NONRIBOSOMAL PEPTIDE SYNTHETASE"/>
    <property type="match status" value="1"/>
</dbReference>
<feature type="non-terminal residue" evidence="5">
    <location>
        <position position="1"/>
    </location>
</feature>
<comment type="cofactor">
    <cofactor evidence="1">
        <name>pantetheine 4'-phosphate</name>
        <dbReference type="ChEBI" id="CHEBI:47942"/>
    </cofactor>
</comment>
<dbReference type="Gene3D" id="1.10.1200.10">
    <property type="entry name" value="ACP-like"/>
    <property type="match status" value="1"/>
</dbReference>
<dbReference type="GO" id="GO:0043041">
    <property type="term" value="P:amino acid activation for nonribosomal peptide biosynthetic process"/>
    <property type="evidence" value="ECO:0007669"/>
    <property type="project" value="TreeGrafter"/>
</dbReference>
<sequence length="153" mass="17475">ELSGSTLKEFLSKQLPEYMLPTFYVHLAELPLNSSGKIDRKNLPEPKIELQDNYVAPSNAVEDQITAMWSEVLSIDKEMISVNKGFFELGGHSLKAMVLVNKIAKEFDMVFPLEKVFEKPTIKEQAEFIEINQWLFNDNATNVPIEMVQEVII</sequence>
<evidence type="ECO:0000256" key="1">
    <source>
        <dbReference type="ARBA" id="ARBA00001957"/>
    </source>
</evidence>
<accession>A0A937DAN5</accession>
<protein>
    <submittedName>
        <fullName evidence="5">Non-ribosomal peptide synthetase</fullName>
    </submittedName>
</protein>
<dbReference type="Proteomes" id="UP000651057">
    <property type="component" value="Unassembled WGS sequence"/>
</dbReference>
<evidence type="ECO:0000256" key="3">
    <source>
        <dbReference type="ARBA" id="ARBA00022553"/>
    </source>
</evidence>
<dbReference type="SUPFAM" id="SSF47336">
    <property type="entry name" value="ACP-like"/>
    <property type="match status" value="1"/>
</dbReference>